<proteinExistence type="predicted"/>
<dbReference type="PROSITE" id="PS50995">
    <property type="entry name" value="HTH_MARR_2"/>
    <property type="match status" value="1"/>
</dbReference>
<dbReference type="Pfam" id="PF01047">
    <property type="entry name" value="MarR"/>
    <property type="match status" value="1"/>
</dbReference>
<dbReference type="InterPro" id="IPR036388">
    <property type="entry name" value="WH-like_DNA-bd_sf"/>
</dbReference>
<dbReference type="RefSeq" id="WP_345635653.1">
    <property type="nucleotide sequence ID" value="NZ_BAABJQ010000024.1"/>
</dbReference>
<dbReference type="InterPro" id="IPR036390">
    <property type="entry name" value="WH_DNA-bd_sf"/>
</dbReference>
<comment type="caution">
    <text evidence="2">The sequence shown here is derived from an EMBL/GenBank/DDBJ whole genome shotgun (WGS) entry which is preliminary data.</text>
</comment>
<dbReference type="PANTHER" id="PTHR39515">
    <property type="entry name" value="CONSERVED PROTEIN"/>
    <property type="match status" value="1"/>
</dbReference>
<evidence type="ECO:0000259" key="1">
    <source>
        <dbReference type="PROSITE" id="PS50995"/>
    </source>
</evidence>
<dbReference type="SUPFAM" id="SSF46785">
    <property type="entry name" value="Winged helix' DNA-binding domain"/>
    <property type="match status" value="1"/>
</dbReference>
<evidence type="ECO:0000313" key="2">
    <source>
        <dbReference type="EMBL" id="GAA5195486.1"/>
    </source>
</evidence>
<sequence>MTADPDPDPVVRAQQLRVAVGRVSRRLRQIYTSTPGAGPSFTEVAVLVRLEREGPAAPSELAARERVTSQAIAAVIRELEGRGLISRSPDPVDGRKTVIAITEAGRALLRDREQVVMGGLIRALGDSYSQAELRRLDAAIPLLNRLADLI</sequence>
<gene>
    <name evidence="2" type="ORF">GCM10023322_62280</name>
</gene>
<reference evidence="3" key="1">
    <citation type="journal article" date="2019" name="Int. J. Syst. Evol. Microbiol.">
        <title>The Global Catalogue of Microorganisms (GCM) 10K type strain sequencing project: providing services to taxonomists for standard genome sequencing and annotation.</title>
        <authorList>
            <consortium name="The Broad Institute Genomics Platform"/>
            <consortium name="The Broad Institute Genome Sequencing Center for Infectious Disease"/>
            <person name="Wu L."/>
            <person name="Ma J."/>
        </authorList>
    </citation>
    <scope>NUCLEOTIDE SEQUENCE [LARGE SCALE GENOMIC DNA]</scope>
    <source>
        <strain evidence="3">JCM 18304</strain>
    </source>
</reference>
<dbReference type="PANTHER" id="PTHR39515:SF2">
    <property type="entry name" value="HTH-TYPE TRANSCRIPTIONAL REGULATOR RV0880"/>
    <property type="match status" value="1"/>
</dbReference>
<organism evidence="2 3">
    <name type="scientific">Rugosimonospora acidiphila</name>
    <dbReference type="NCBI Taxonomy" id="556531"/>
    <lineage>
        <taxon>Bacteria</taxon>
        <taxon>Bacillati</taxon>
        <taxon>Actinomycetota</taxon>
        <taxon>Actinomycetes</taxon>
        <taxon>Micromonosporales</taxon>
        <taxon>Micromonosporaceae</taxon>
        <taxon>Rugosimonospora</taxon>
    </lineage>
</organism>
<protein>
    <submittedName>
        <fullName evidence="2">MarR family transcriptional regulator</fullName>
    </submittedName>
</protein>
<dbReference type="EMBL" id="BAABJQ010000024">
    <property type="protein sequence ID" value="GAA5195486.1"/>
    <property type="molecule type" value="Genomic_DNA"/>
</dbReference>
<dbReference type="Proteomes" id="UP001501570">
    <property type="component" value="Unassembled WGS sequence"/>
</dbReference>
<accession>A0ABP9SFM8</accession>
<dbReference type="InterPro" id="IPR000835">
    <property type="entry name" value="HTH_MarR-typ"/>
</dbReference>
<feature type="domain" description="HTH marR-type" evidence="1">
    <location>
        <begin position="13"/>
        <end position="148"/>
    </location>
</feature>
<name>A0ABP9SFM8_9ACTN</name>
<dbReference type="SMART" id="SM00347">
    <property type="entry name" value="HTH_MARR"/>
    <property type="match status" value="1"/>
</dbReference>
<dbReference type="Gene3D" id="1.10.10.10">
    <property type="entry name" value="Winged helix-like DNA-binding domain superfamily/Winged helix DNA-binding domain"/>
    <property type="match status" value="1"/>
</dbReference>
<keyword evidence="3" id="KW-1185">Reference proteome</keyword>
<evidence type="ECO:0000313" key="3">
    <source>
        <dbReference type="Proteomes" id="UP001501570"/>
    </source>
</evidence>
<dbReference type="InterPro" id="IPR052526">
    <property type="entry name" value="HTH-type_Bedaq_tolerance"/>
</dbReference>